<dbReference type="SMART" id="SM00387">
    <property type="entry name" value="HATPase_c"/>
    <property type="match status" value="1"/>
</dbReference>
<dbReference type="InterPro" id="IPR013515">
    <property type="entry name" value="Phytochrome_cen-reg"/>
</dbReference>
<dbReference type="SUPFAM" id="SSF55874">
    <property type="entry name" value="ATPase domain of HSP90 chaperone/DNA topoisomerase II/histidine kinase"/>
    <property type="match status" value="1"/>
</dbReference>
<feature type="domain" description="Histidine kinase" evidence="7">
    <location>
        <begin position="521"/>
        <end position="710"/>
    </location>
</feature>
<accession>A0ABV9Z5Y7</accession>
<sequence length="717" mass="78105">MSDAIDTTLCDREPIHIPGSIQPHGLLLVADLGGLVVRHGAGDIEGRLGRQKWLGASLVDLIGGEMADRAAGVASLDTSPGFLGRILLANVAFDVSAHLSHGQLVVELEPTPDQVTASAILSRLEAAAGALEKALTLNELCQVAALEFRRLTGYSRVMIYHFLENDAGVVLGEDRAPGQPSFMNHHFPASDIPKQARALYIRNLVRVIPDVSYEPAPLRPTLSPDETLDMSDCILRSVSSVHIQYLRNMGVAASASISIVKDGVLWGLVACHNETPLAISYDVRAASRALAGSLARQIKAREETDAYRERVRLRSFEDDIVSLLSREGSLDSAISNHLAELMRMLNADGVAVLRSQDLVVGGRCPPEEEVRAIGAWATDKAVETTFATERLSEVYPGKLEAAPLASGLLAITLSASEPWLVLWFRAEHIKTVEWAGNPQKDITTGPGGVLNPRASFEAWKETVRGRARRWTLPEVEAAGRLRVAVTGVWQNRRMRDLNRQLLATLDEKDVLIRQKEFLIGEVNHRVQNSLQLVSSFLSLQARASNDPALQSAIDEARRRLAAVSLVHRRLYRADQVEAVDVARYIEELTRDLVASMGDEWAPHITLDLSPVMLPPDRTVGLGLVLTELIINANKYAYGGQPGPLRITLAEDRADFRLTVADQGGGRAPNSNRRGFGSRMMDALVTQLGGDLGYEDAKPGLRAVLKAPISMQHETAPA</sequence>
<evidence type="ECO:0000313" key="8">
    <source>
        <dbReference type="EMBL" id="MFC5069087.1"/>
    </source>
</evidence>
<dbReference type="PANTHER" id="PTHR43065">
    <property type="entry name" value="SENSOR HISTIDINE KINASE"/>
    <property type="match status" value="1"/>
</dbReference>
<dbReference type="InterPro" id="IPR036890">
    <property type="entry name" value="HATPase_C_sf"/>
</dbReference>
<gene>
    <name evidence="8" type="ORF">ACFPFW_13805</name>
</gene>
<dbReference type="InterPro" id="IPR003594">
    <property type="entry name" value="HATPase_dom"/>
</dbReference>
<dbReference type="GO" id="GO:0016301">
    <property type="term" value="F:kinase activity"/>
    <property type="evidence" value="ECO:0007669"/>
    <property type="project" value="UniProtKB-KW"/>
</dbReference>
<dbReference type="InterPro" id="IPR003018">
    <property type="entry name" value="GAF"/>
</dbReference>
<keyword evidence="2" id="KW-0600">Photoreceptor protein</keyword>
<dbReference type="InterPro" id="IPR016132">
    <property type="entry name" value="Phyto_chromo_attachment"/>
</dbReference>
<dbReference type="Pfam" id="PF00360">
    <property type="entry name" value="PHY"/>
    <property type="match status" value="1"/>
</dbReference>
<keyword evidence="9" id="KW-1185">Reference proteome</keyword>
<keyword evidence="8" id="KW-0418">Kinase</keyword>
<dbReference type="Gene3D" id="3.30.450.20">
    <property type="entry name" value="PAS domain"/>
    <property type="match status" value="1"/>
</dbReference>
<protein>
    <submittedName>
        <fullName evidence="8">Histidine kinase dimerization/phosphoacceptor domain -containing protein</fullName>
    </submittedName>
</protein>
<name>A0ABV9Z5Y7_9HYPH</name>
<dbReference type="Gene3D" id="3.30.450.270">
    <property type="match status" value="1"/>
</dbReference>
<evidence type="ECO:0000256" key="4">
    <source>
        <dbReference type="ARBA" id="ARBA00022991"/>
    </source>
</evidence>
<dbReference type="InterPro" id="IPR029016">
    <property type="entry name" value="GAF-like_dom_sf"/>
</dbReference>
<dbReference type="SUPFAM" id="SSF55781">
    <property type="entry name" value="GAF domain-like"/>
    <property type="match status" value="2"/>
</dbReference>
<dbReference type="PROSITE" id="PS50046">
    <property type="entry name" value="PHYTOCHROME_2"/>
    <property type="match status" value="1"/>
</dbReference>
<dbReference type="Pfam" id="PF07568">
    <property type="entry name" value="HisKA_2"/>
    <property type="match status" value="1"/>
</dbReference>
<evidence type="ECO:0000256" key="5">
    <source>
        <dbReference type="ARBA" id="ARBA00023170"/>
    </source>
</evidence>
<dbReference type="SMART" id="SM00065">
    <property type="entry name" value="GAF"/>
    <property type="match status" value="1"/>
</dbReference>
<comment type="caution">
    <text evidence="8">The sequence shown here is derived from an EMBL/GenBank/DDBJ whole genome shotgun (WGS) entry which is preliminary data.</text>
</comment>
<feature type="domain" description="Phytochrome chromophore attachment site" evidence="6">
    <location>
        <begin position="136"/>
        <end position="297"/>
    </location>
</feature>
<evidence type="ECO:0000256" key="2">
    <source>
        <dbReference type="ARBA" id="ARBA00022543"/>
    </source>
</evidence>
<dbReference type="PANTHER" id="PTHR43065:SF23">
    <property type="entry name" value="SENSOR HISTIDINE KINASE PDTAS"/>
    <property type="match status" value="1"/>
</dbReference>
<dbReference type="SUPFAM" id="SSF55785">
    <property type="entry name" value="PYP-like sensor domain (PAS domain)"/>
    <property type="match status" value="1"/>
</dbReference>
<dbReference type="Pfam" id="PF01590">
    <property type="entry name" value="GAF"/>
    <property type="match status" value="1"/>
</dbReference>
<dbReference type="Pfam" id="PF08446">
    <property type="entry name" value="PAS_2"/>
    <property type="match status" value="1"/>
</dbReference>
<evidence type="ECO:0000259" key="7">
    <source>
        <dbReference type="PROSITE" id="PS50109"/>
    </source>
</evidence>
<keyword evidence="4" id="KW-0157">Chromophore</keyword>
<dbReference type="InterPro" id="IPR005467">
    <property type="entry name" value="His_kinase_dom"/>
</dbReference>
<reference evidence="9" key="1">
    <citation type="journal article" date="2019" name="Int. J. Syst. Evol. Microbiol.">
        <title>The Global Catalogue of Microorganisms (GCM) 10K type strain sequencing project: providing services to taxonomists for standard genome sequencing and annotation.</title>
        <authorList>
            <consortium name="The Broad Institute Genomics Platform"/>
            <consortium name="The Broad Institute Genome Sequencing Center for Infectious Disease"/>
            <person name="Wu L."/>
            <person name="Ma J."/>
        </authorList>
    </citation>
    <scope>NUCLEOTIDE SEQUENCE [LARGE SCALE GENOMIC DNA]</scope>
    <source>
        <strain evidence="9">CGMCC 1.16444</strain>
    </source>
</reference>
<dbReference type="RefSeq" id="WP_114956706.1">
    <property type="nucleotide sequence ID" value="NZ_JBHSJF010000006.1"/>
</dbReference>
<dbReference type="InterPro" id="IPR043150">
    <property type="entry name" value="Phytochrome_PHY_sf"/>
</dbReference>
<dbReference type="CDD" id="cd16936">
    <property type="entry name" value="HATPase_RsbW-like"/>
    <property type="match status" value="1"/>
</dbReference>
<dbReference type="InterPro" id="IPR011495">
    <property type="entry name" value="Sig_transdc_His_kin_sub2_dim/P"/>
</dbReference>
<comment type="similarity">
    <text evidence="1">In the N-terminal section; belongs to the phytochrome family.</text>
</comment>
<evidence type="ECO:0000256" key="3">
    <source>
        <dbReference type="ARBA" id="ARBA00022606"/>
    </source>
</evidence>
<dbReference type="PROSITE" id="PS50109">
    <property type="entry name" value="HIS_KIN"/>
    <property type="match status" value="1"/>
</dbReference>
<evidence type="ECO:0000313" key="9">
    <source>
        <dbReference type="Proteomes" id="UP001595796"/>
    </source>
</evidence>
<evidence type="ECO:0000259" key="6">
    <source>
        <dbReference type="PROSITE" id="PS50046"/>
    </source>
</evidence>
<keyword evidence="3" id="KW-0716">Sensory transduction</keyword>
<evidence type="ECO:0000256" key="1">
    <source>
        <dbReference type="ARBA" id="ARBA00006402"/>
    </source>
</evidence>
<dbReference type="InterPro" id="IPR035965">
    <property type="entry name" value="PAS-like_dom_sf"/>
</dbReference>
<dbReference type="EMBL" id="JBHSJF010000006">
    <property type="protein sequence ID" value="MFC5069087.1"/>
    <property type="molecule type" value="Genomic_DNA"/>
</dbReference>
<keyword evidence="8" id="KW-0808">Transferase</keyword>
<dbReference type="InterPro" id="IPR013654">
    <property type="entry name" value="PAS_2"/>
</dbReference>
<dbReference type="Gene3D" id="3.30.450.40">
    <property type="match status" value="1"/>
</dbReference>
<dbReference type="Pfam" id="PF13581">
    <property type="entry name" value="HATPase_c_2"/>
    <property type="match status" value="1"/>
</dbReference>
<dbReference type="Gene3D" id="3.30.565.10">
    <property type="entry name" value="Histidine kinase-like ATPase, C-terminal domain"/>
    <property type="match status" value="1"/>
</dbReference>
<proteinExistence type="inferred from homology"/>
<organism evidence="8 9">
    <name type="scientific">Flaviflagellibacter deserti</name>
    <dbReference type="NCBI Taxonomy" id="2267266"/>
    <lineage>
        <taxon>Bacteria</taxon>
        <taxon>Pseudomonadati</taxon>
        <taxon>Pseudomonadota</taxon>
        <taxon>Alphaproteobacteria</taxon>
        <taxon>Hyphomicrobiales</taxon>
        <taxon>Flaviflagellibacter</taxon>
    </lineage>
</organism>
<dbReference type="Proteomes" id="UP001595796">
    <property type="component" value="Unassembled WGS sequence"/>
</dbReference>
<keyword evidence="5" id="KW-0675">Receptor</keyword>